<reference evidence="2" key="1">
    <citation type="journal article" date="2017" name="Nat. Commun.">
        <title>The North American bullfrog draft genome provides insight into hormonal regulation of long noncoding RNA.</title>
        <authorList>
            <person name="Hammond S.A."/>
            <person name="Warren R.L."/>
            <person name="Vandervalk B.P."/>
            <person name="Kucuk E."/>
            <person name="Khan H."/>
            <person name="Gibb E.A."/>
            <person name="Pandoh P."/>
            <person name="Kirk H."/>
            <person name="Zhao Y."/>
            <person name="Jones M."/>
            <person name="Mungall A.J."/>
            <person name="Coope R."/>
            <person name="Pleasance S."/>
            <person name="Moore R.A."/>
            <person name="Holt R.A."/>
            <person name="Round J.M."/>
            <person name="Ohora S."/>
            <person name="Walle B.V."/>
            <person name="Veldhoen N."/>
            <person name="Helbing C.C."/>
            <person name="Birol I."/>
        </authorList>
    </citation>
    <scope>NUCLEOTIDE SEQUENCE [LARGE SCALE GENOMIC DNA]</scope>
</reference>
<name>A0A2G9RUH0_AQUCT</name>
<sequence>MFWPCEIRLRHMLQIAAVGSDALVSKKAHTKAKNFWNNTQRQQCPYTCGALRCDEVGVLPLSWPLEGILPHWRCASSSSSVLTGTHVKSVTSSSPPSSSAKLAV</sequence>
<dbReference type="Proteomes" id="UP000228934">
    <property type="component" value="Unassembled WGS sequence"/>
</dbReference>
<keyword evidence="2" id="KW-1185">Reference proteome</keyword>
<organism evidence="1 2">
    <name type="scientific">Aquarana catesbeiana</name>
    <name type="common">American bullfrog</name>
    <name type="synonym">Rana catesbeiana</name>
    <dbReference type="NCBI Taxonomy" id="8400"/>
    <lineage>
        <taxon>Eukaryota</taxon>
        <taxon>Metazoa</taxon>
        <taxon>Chordata</taxon>
        <taxon>Craniata</taxon>
        <taxon>Vertebrata</taxon>
        <taxon>Euteleostomi</taxon>
        <taxon>Amphibia</taxon>
        <taxon>Batrachia</taxon>
        <taxon>Anura</taxon>
        <taxon>Neobatrachia</taxon>
        <taxon>Ranoidea</taxon>
        <taxon>Ranidae</taxon>
        <taxon>Aquarana</taxon>
    </lineage>
</organism>
<feature type="non-terminal residue" evidence="1">
    <location>
        <position position="104"/>
    </location>
</feature>
<evidence type="ECO:0000313" key="1">
    <source>
        <dbReference type="EMBL" id="PIO30861.1"/>
    </source>
</evidence>
<evidence type="ECO:0000313" key="2">
    <source>
        <dbReference type="Proteomes" id="UP000228934"/>
    </source>
</evidence>
<dbReference type="EMBL" id="KV933071">
    <property type="protein sequence ID" value="PIO30861.1"/>
    <property type="molecule type" value="Genomic_DNA"/>
</dbReference>
<dbReference type="AlphaFoldDB" id="A0A2G9RUH0"/>
<gene>
    <name evidence="1" type="ORF">AB205_0117560</name>
</gene>
<accession>A0A2G9RUH0</accession>
<protein>
    <submittedName>
        <fullName evidence="1">Uncharacterized protein</fullName>
    </submittedName>
</protein>
<proteinExistence type="predicted"/>